<dbReference type="Proteomes" id="UP000036847">
    <property type="component" value="Plasmid pBFS01_1"/>
</dbReference>
<organism evidence="1 2">
    <name type="scientific">Bacteroides fragilis</name>
    <dbReference type="NCBI Taxonomy" id="817"/>
    <lineage>
        <taxon>Bacteria</taxon>
        <taxon>Pseudomonadati</taxon>
        <taxon>Bacteroidota</taxon>
        <taxon>Bacteroidia</taxon>
        <taxon>Bacteroidales</taxon>
        <taxon>Bacteroidaceae</taxon>
        <taxon>Bacteroides</taxon>
    </lineage>
</organism>
<geneLocation type="plasmid" evidence="1 2">
    <name>pBFS01_1</name>
</geneLocation>
<dbReference type="AlphaFoldDB" id="A0AAE6K8X0"/>
<name>A0AAE6K8X0_BACFG</name>
<protein>
    <submittedName>
        <fullName evidence="1">Uncharacterized protein</fullName>
    </submittedName>
</protein>
<proteinExistence type="predicted"/>
<evidence type="ECO:0000313" key="1">
    <source>
        <dbReference type="EMBL" id="QCQ47710.1"/>
    </source>
</evidence>
<dbReference type="EMBL" id="CP036547">
    <property type="protein sequence ID" value="QCQ47710.1"/>
    <property type="molecule type" value="Genomic_DNA"/>
</dbReference>
<evidence type="ECO:0000313" key="2">
    <source>
        <dbReference type="Proteomes" id="UP000036847"/>
    </source>
</evidence>
<dbReference type="RefSeq" id="WP_005812696.1">
    <property type="nucleotide sequence ID" value="NZ_CP036547.1"/>
</dbReference>
<sequence>MFHYNQIITLLNIFDDQIYTTLPEENISGTINSFISSETILKYFKTTEEFMFSLSIYIQTIIKERLEDPQNLLAYPLVRKIKSTKEGVEIIHDYKALQLYLHPYEKVTILNSFIKAVFVNALSKYNLKADILYDLLTQNSLYSCTPESLKATLGINYTNSMLKMRILDPVESAIHKLYQNGELPFYISITIEKSLFGSGGKIIGVNFETNNHLAVLRLARLRPYHIQFIIDKLIELLPFDYPFLEEGINQLDDKAIDTIYHMIRDIKLDPDYGKIETSTLIKYKLQHQYQITVPRFN</sequence>
<reference evidence="1 2" key="1">
    <citation type="submission" date="2019-03" db="EMBL/GenBank/DDBJ databases">
        <title>Complete genome assembly of MDR B. fragilis.</title>
        <authorList>
            <person name="Sydenham T.V."/>
            <person name="Hasman H."/>
            <person name="Justesen U.S."/>
        </authorList>
    </citation>
    <scope>NUCLEOTIDE SEQUENCE [LARGE SCALE GENOMIC DNA]</scope>
    <source>
        <strain evidence="1 2">DCMSKEJBY0001B</strain>
        <plasmid evidence="1 2">pBFS01_1</plasmid>
    </source>
</reference>
<accession>A0AAE6K8X0</accession>
<keyword evidence="1" id="KW-0614">Plasmid</keyword>
<gene>
    <name evidence="1" type="ORF">EC80_023220</name>
</gene>